<comment type="caution">
    <text evidence="3">The sequence shown here is derived from an EMBL/GenBank/DDBJ whole genome shotgun (WGS) entry which is preliminary data.</text>
</comment>
<dbReference type="EMBL" id="CAJHJT010000012">
    <property type="protein sequence ID" value="CAD7000619.1"/>
    <property type="molecule type" value="Genomic_DNA"/>
</dbReference>
<dbReference type="OrthoDB" id="8067602at2759"/>
<dbReference type="InterPro" id="IPR021109">
    <property type="entry name" value="Peptidase_aspartic_dom_sf"/>
</dbReference>
<gene>
    <name evidence="2" type="ORF">CCAP1982_LOCUS6310</name>
    <name evidence="3" type="ORF">CCAP1982_LOCUS9093</name>
</gene>
<accession>A0A811UNF1</accession>
<protein>
    <submittedName>
        <fullName evidence="3">(Mediterranean fruit fly) hypothetical protein</fullName>
    </submittedName>
</protein>
<evidence type="ECO:0000313" key="2">
    <source>
        <dbReference type="EMBL" id="CAD6997679.1"/>
    </source>
</evidence>
<dbReference type="AlphaFoldDB" id="A0A811UNF1"/>
<keyword evidence="4" id="KW-1185">Reference proteome</keyword>
<evidence type="ECO:0000256" key="1">
    <source>
        <dbReference type="SAM" id="MobiDB-lite"/>
    </source>
</evidence>
<dbReference type="Gene3D" id="2.40.70.10">
    <property type="entry name" value="Acid Proteases"/>
    <property type="match status" value="1"/>
</dbReference>
<dbReference type="EMBL" id="CAJHJT010000012">
    <property type="protein sequence ID" value="CAD6997679.1"/>
    <property type="molecule type" value="Genomic_DNA"/>
</dbReference>
<reference evidence="3" key="1">
    <citation type="submission" date="2020-11" db="EMBL/GenBank/DDBJ databases">
        <authorList>
            <person name="Whitehead M."/>
        </authorList>
    </citation>
    <scope>NUCLEOTIDE SEQUENCE</scope>
    <source>
        <strain evidence="3">EGII</strain>
    </source>
</reference>
<dbReference type="PANTHER" id="PTHR47331:SF1">
    <property type="entry name" value="GAG-LIKE PROTEIN"/>
    <property type="match status" value="1"/>
</dbReference>
<dbReference type="Proteomes" id="UP000606786">
    <property type="component" value="Unassembled WGS sequence"/>
</dbReference>
<sequence length="358" mass="41165">MYLLLSENYEMVRVNHGNTPKDQHRCPVCKNNHRLLFCRQMRRMEPTERLRAVLLYRHCANCLSPHHMASRCPSTRTCDRCHERHHSLLHLREMEEDVPSSQGAADGQHRRQHCPYRAQPLTESSDEEVLEIDASSEDLVEITEPAHSHNDPTTLRPPLSSVRSVIQRPIQPSNKQRQRQQRSRNKQPRRRQRVRDARERIKTPVRRINGTVLTPTVMVRVATNGRTQRVRALIDPGQPASCISKALARRLQVSSRDPSDRVTLTLKGWRERVHIRARVLPSLIKTTPEHTLDARVVDEFDNLRLADPSFYRRSTVSFILGADIYAAILRPGLMPATPTRPAAQNTLFGWVISGSTPY</sequence>
<evidence type="ECO:0000313" key="3">
    <source>
        <dbReference type="EMBL" id="CAD7000619.1"/>
    </source>
</evidence>
<feature type="compositionally biased region" description="Basic residues" evidence="1">
    <location>
        <begin position="176"/>
        <end position="193"/>
    </location>
</feature>
<feature type="region of interest" description="Disordered" evidence="1">
    <location>
        <begin position="144"/>
        <end position="200"/>
    </location>
</feature>
<name>A0A811UNF1_CERCA</name>
<organism evidence="3 4">
    <name type="scientific">Ceratitis capitata</name>
    <name type="common">Mediterranean fruit fly</name>
    <name type="synonym">Tephritis capitata</name>
    <dbReference type="NCBI Taxonomy" id="7213"/>
    <lineage>
        <taxon>Eukaryota</taxon>
        <taxon>Metazoa</taxon>
        <taxon>Ecdysozoa</taxon>
        <taxon>Arthropoda</taxon>
        <taxon>Hexapoda</taxon>
        <taxon>Insecta</taxon>
        <taxon>Pterygota</taxon>
        <taxon>Neoptera</taxon>
        <taxon>Endopterygota</taxon>
        <taxon>Diptera</taxon>
        <taxon>Brachycera</taxon>
        <taxon>Muscomorpha</taxon>
        <taxon>Tephritoidea</taxon>
        <taxon>Tephritidae</taxon>
        <taxon>Ceratitis</taxon>
        <taxon>Ceratitis</taxon>
    </lineage>
</organism>
<proteinExistence type="predicted"/>
<dbReference type="PANTHER" id="PTHR47331">
    <property type="entry name" value="PHD-TYPE DOMAIN-CONTAINING PROTEIN"/>
    <property type="match status" value="1"/>
</dbReference>
<evidence type="ECO:0000313" key="4">
    <source>
        <dbReference type="Proteomes" id="UP000606786"/>
    </source>
</evidence>